<keyword evidence="1" id="KW-1133">Transmembrane helix</keyword>
<feature type="signal peptide" evidence="2">
    <location>
        <begin position="1"/>
        <end position="20"/>
    </location>
</feature>
<keyword evidence="1" id="KW-0812">Transmembrane</keyword>
<protein>
    <submittedName>
        <fullName evidence="3">GPI transamidase component PIG-T</fullName>
    </submittedName>
</protein>
<dbReference type="RefSeq" id="XP_070889312.1">
    <property type="nucleotide sequence ID" value="XM_071026651.1"/>
</dbReference>
<dbReference type="PANTHER" id="PTHR12959">
    <property type="entry name" value="GPI TRANSAMIDASE COMPONENT PIG-T-RELATED"/>
    <property type="match status" value="1"/>
</dbReference>
<sequence>MTTFFLLVLVFFSLSAGSLASNYHENLHLQPLPPSSLLASFNFKSNTTRASFDRQHFQYFPRALGQILQHANTQELHLRFTTGRWDSESWGSRPWDGAKEGGTGVELWAWIDAADDEAAFSKWITLTQSLSGLFCASLNFIDSTKTTRPVTSFEPAGDHLPSENLHLLHGALPGEVVCTENLTPFLKLLPCKGKAGVASLLDGHKLFDASWQSMSIDVRPVCAESECLMQIDQTVDIVLDIDRSKRQRDNPIPRPVSPDKLVCDTSKSYHARDTCYPREQKAEKGWSITELFGRSISGPCPLVDGQGANEETVCLHVPQEREAHPIPDSVETKVTGDFTRCFTLPSSTPFDLTVPEQDIDTKVPLEEPVLHAERSIVGHGQERGGMRIIFDNPSPNKAVDFIYFESLPWFLRPYIHTLQATITGRDGIRRQAPTSEIIKETFYRPGIDRERGTQLELGLSVPPASRVTLNYDFEKAILRYTEYPPDANRGFNVAPAVIKVASPQAGRPIYLRTTSLLLPLPTPDFSMPYNVIILTSTVIALAFGSIFNLLVRRFVTAEEASALRAQTLKGRLAGRIVALRDRIRGKGSKVE</sequence>
<keyword evidence="1" id="KW-0472">Membrane</keyword>
<comment type="caution">
    <text evidence="3">The sequence shown here is derived from an EMBL/GenBank/DDBJ whole genome shotgun (WGS) entry which is preliminary data.</text>
</comment>
<name>A0ABR4M0J8_9EURO</name>
<dbReference type="EMBL" id="JBFXLQ010000006">
    <property type="protein sequence ID" value="KAL2870333.1"/>
    <property type="molecule type" value="Genomic_DNA"/>
</dbReference>
<organism evidence="3 4">
    <name type="scientific">Aspergillus lucknowensis</name>
    <dbReference type="NCBI Taxonomy" id="176173"/>
    <lineage>
        <taxon>Eukaryota</taxon>
        <taxon>Fungi</taxon>
        <taxon>Dikarya</taxon>
        <taxon>Ascomycota</taxon>
        <taxon>Pezizomycotina</taxon>
        <taxon>Eurotiomycetes</taxon>
        <taxon>Eurotiomycetidae</taxon>
        <taxon>Eurotiales</taxon>
        <taxon>Aspergillaceae</taxon>
        <taxon>Aspergillus</taxon>
        <taxon>Aspergillus subgen. Nidulantes</taxon>
    </lineage>
</organism>
<feature type="transmembrane region" description="Helical" evidence="1">
    <location>
        <begin position="529"/>
        <end position="551"/>
    </location>
</feature>
<evidence type="ECO:0000313" key="4">
    <source>
        <dbReference type="Proteomes" id="UP001610432"/>
    </source>
</evidence>
<gene>
    <name evidence="3" type="ORF">BJX67DRAFT_280595</name>
</gene>
<dbReference type="Proteomes" id="UP001610432">
    <property type="component" value="Unassembled WGS sequence"/>
</dbReference>
<dbReference type="PANTHER" id="PTHR12959:SF11">
    <property type="entry name" value="GPI TRANSAMIDASE COMPONENT PIG-T"/>
    <property type="match status" value="1"/>
</dbReference>
<reference evidence="3 4" key="1">
    <citation type="submission" date="2024-07" db="EMBL/GenBank/DDBJ databases">
        <title>Section-level genome sequencing and comparative genomics of Aspergillus sections Usti and Cavernicolus.</title>
        <authorList>
            <consortium name="Lawrence Berkeley National Laboratory"/>
            <person name="Nybo J.L."/>
            <person name="Vesth T.C."/>
            <person name="Theobald S."/>
            <person name="Frisvad J.C."/>
            <person name="Larsen T.O."/>
            <person name="Kjaerboelling I."/>
            <person name="Rothschild-Mancinelli K."/>
            <person name="Lyhne E.K."/>
            <person name="Kogle M.E."/>
            <person name="Barry K."/>
            <person name="Clum A."/>
            <person name="Na H."/>
            <person name="Ledsgaard L."/>
            <person name="Lin J."/>
            <person name="Lipzen A."/>
            <person name="Kuo A."/>
            <person name="Riley R."/>
            <person name="Mondo S."/>
            <person name="Labutti K."/>
            <person name="Haridas S."/>
            <person name="Pangalinan J."/>
            <person name="Salamov A.A."/>
            <person name="Simmons B.A."/>
            <person name="Magnuson J.K."/>
            <person name="Chen J."/>
            <person name="Drula E."/>
            <person name="Henrissat B."/>
            <person name="Wiebenga A."/>
            <person name="Lubbers R.J."/>
            <person name="Gomes A.C."/>
            <person name="Macurrencykelacurrency M.R."/>
            <person name="Stajich J."/>
            <person name="Grigoriev I.V."/>
            <person name="Mortensen U.H."/>
            <person name="De Vries R.P."/>
            <person name="Baker S.E."/>
            <person name="Andersen M.R."/>
        </authorList>
    </citation>
    <scope>NUCLEOTIDE SEQUENCE [LARGE SCALE GENOMIC DNA]</scope>
    <source>
        <strain evidence="3 4">CBS 449.75</strain>
    </source>
</reference>
<evidence type="ECO:0000313" key="3">
    <source>
        <dbReference type="EMBL" id="KAL2870333.1"/>
    </source>
</evidence>
<keyword evidence="4" id="KW-1185">Reference proteome</keyword>
<accession>A0ABR4M0J8</accession>
<proteinExistence type="predicted"/>
<dbReference type="Pfam" id="PF04113">
    <property type="entry name" value="Gpi16"/>
    <property type="match status" value="1"/>
</dbReference>
<dbReference type="GeneID" id="98141723"/>
<evidence type="ECO:0000256" key="1">
    <source>
        <dbReference type="SAM" id="Phobius"/>
    </source>
</evidence>
<dbReference type="InterPro" id="IPR007245">
    <property type="entry name" value="PIG-T"/>
</dbReference>
<keyword evidence="2" id="KW-0732">Signal</keyword>
<feature type="chain" id="PRO_5046813655" evidence="2">
    <location>
        <begin position="21"/>
        <end position="591"/>
    </location>
</feature>
<evidence type="ECO:0000256" key="2">
    <source>
        <dbReference type="SAM" id="SignalP"/>
    </source>
</evidence>